<dbReference type="PANTHER" id="PTHR12558">
    <property type="entry name" value="CELL DIVISION CYCLE 16,23,27"/>
    <property type="match status" value="1"/>
</dbReference>
<proteinExistence type="predicted"/>
<accession>A0ABY1Q0Y4</accession>
<dbReference type="InterPro" id="IPR019734">
    <property type="entry name" value="TPR_rpt"/>
</dbReference>
<gene>
    <name evidence="2" type="ORF">SAMN06296065_10257</name>
</gene>
<feature type="repeat" description="TPR" evidence="1">
    <location>
        <begin position="105"/>
        <end position="138"/>
    </location>
</feature>
<sequence>MAKRKWRWAALIVPPLLMLVMGSALALRLTRGEAHPETSLIEQARRSLLRGDGIDAEVKLRAALLQGAARAEIAPFMGQAYLAQGDRSRARQWLQTGAFAPSTAGEGWRALGFLERIDGNLEASARAYDKALTIRPDDASLWVELGRLRYVAGDHGRAIAAAERAITLQPDDVRGLEFQGQLVRDRSGLTAALPWFERAIAAAPSDVSALLEYAATLGELGRASECLQITRRALELGSGNPRAYYLQALIAARAGRYPLARALLIRTGGRLDDRPGVQLLKGSLELASGNPGAAEEALEAVLRARPDHRAAKEMLLRAIAMSGRHRYATMRFADEIAGGGASPYMMTAVARAFEALGDRKAAGELLERAARPPAFSLRVQASAGRLGGMLRAGRGQAALALAEAALRRAPGSYDARSVAGDVQLALGHGKKAQARYALASEIRMPDSLLERRLAAYAMAGDRSGAEALLQAYLRQNPTSRAAMRLAAELASRSGDPDSARAALLRLRADGREQDVTLLSNLAAAETAMENPGAAREAAWRAYRLQRSSPVAAEALAMAYAASPRHAAMVRALRAKAGLVGNKPAAASPPGALPP</sequence>
<dbReference type="Pfam" id="PF13432">
    <property type="entry name" value="TPR_16"/>
    <property type="match status" value="3"/>
</dbReference>
<name>A0ABY1Q0Y4_9SPHN</name>
<evidence type="ECO:0000313" key="2">
    <source>
        <dbReference type="EMBL" id="SMP55940.1"/>
    </source>
</evidence>
<keyword evidence="1" id="KW-0802">TPR repeat</keyword>
<comment type="caution">
    <text evidence="2">The sequence shown here is derived from an EMBL/GenBank/DDBJ whole genome shotgun (WGS) entry which is preliminary data.</text>
</comment>
<evidence type="ECO:0000256" key="1">
    <source>
        <dbReference type="PROSITE-ProRule" id="PRU00339"/>
    </source>
</evidence>
<organism evidence="2 3">
    <name type="scientific">Novosphingobium panipatense</name>
    <dbReference type="NCBI Taxonomy" id="428991"/>
    <lineage>
        <taxon>Bacteria</taxon>
        <taxon>Pseudomonadati</taxon>
        <taxon>Pseudomonadota</taxon>
        <taxon>Alphaproteobacteria</taxon>
        <taxon>Sphingomonadales</taxon>
        <taxon>Sphingomonadaceae</taxon>
        <taxon>Novosphingobium</taxon>
    </lineage>
</organism>
<evidence type="ECO:0000313" key="3">
    <source>
        <dbReference type="Proteomes" id="UP001157910"/>
    </source>
</evidence>
<dbReference type="Pfam" id="PF14559">
    <property type="entry name" value="TPR_19"/>
    <property type="match status" value="1"/>
</dbReference>
<dbReference type="Proteomes" id="UP001157910">
    <property type="component" value="Unassembled WGS sequence"/>
</dbReference>
<dbReference type="SMART" id="SM00028">
    <property type="entry name" value="TPR"/>
    <property type="match status" value="6"/>
</dbReference>
<dbReference type="Gene3D" id="1.25.40.10">
    <property type="entry name" value="Tetratricopeptide repeat domain"/>
    <property type="match status" value="2"/>
</dbReference>
<reference evidence="2 3" key="1">
    <citation type="submission" date="2017-05" db="EMBL/GenBank/DDBJ databases">
        <authorList>
            <person name="Varghese N."/>
            <person name="Submissions S."/>
        </authorList>
    </citation>
    <scope>NUCLEOTIDE SEQUENCE [LARGE SCALE GENOMIC DNA]</scope>
    <source>
        <strain evidence="2 3">SM16</strain>
    </source>
</reference>
<dbReference type="SUPFAM" id="SSF48452">
    <property type="entry name" value="TPR-like"/>
    <property type="match status" value="4"/>
</dbReference>
<feature type="repeat" description="TPR" evidence="1">
    <location>
        <begin position="139"/>
        <end position="172"/>
    </location>
</feature>
<dbReference type="PANTHER" id="PTHR12558:SF13">
    <property type="entry name" value="CELL DIVISION CYCLE PROTEIN 27 HOMOLOG"/>
    <property type="match status" value="1"/>
</dbReference>
<dbReference type="InterPro" id="IPR011990">
    <property type="entry name" value="TPR-like_helical_dom_sf"/>
</dbReference>
<dbReference type="PROSITE" id="PS50005">
    <property type="entry name" value="TPR"/>
    <property type="match status" value="2"/>
</dbReference>
<dbReference type="RefSeq" id="WP_283405149.1">
    <property type="nucleotide sequence ID" value="NZ_FXUI01000002.1"/>
</dbReference>
<protein>
    <submittedName>
        <fullName evidence="2">Tfp pilus assembly protein PilF</fullName>
    </submittedName>
</protein>
<keyword evidence="3" id="KW-1185">Reference proteome</keyword>
<dbReference type="EMBL" id="FXUI01000002">
    <property type="protein sequence ID" value="SMP55940.1"/>
    <property type="molecule type" value="Genomic_DNA"/>
</dbReference>